<sequence>MPTTAIKKTQPTVRRVDITFMRYRIIAGPAGDSFKALAYIGSERVATSEGCTAQEATEDLKTNLAARDAEMRASRVDGVPQAQEYFEALAIIGMREVMLVEPALRFHAGSEGETTTFPDMARALGVGQEDIVQKYIDLGRRVGRELEFQPSDKRFSQRYEAILALASAESDANGRLIGIRLRPQFRDGLASFESKRKIFRL</sequence>
<evidence type="ECO:0000313" key="2">
    <source>
        <dbReference type="Proteomes" id="UP000268192"/>
    </source>
</evidence>
<name>A0A3Q8XRI5_9HYPH</name>
<accession>A0A3Q8XRI5</accession>
<gene>
    <name evidence="1" type="ORF">D5400_20565</name>
</gene>
<dbReference type="OrthoDB" id="9878719at2"/>
<keyword evidence="2" id="KW-1185">Reference proteome</keyword>
<dbReference type="RefSeq" id="WP_126012209.1">
    <property type="nucleotide sequence ID" value="NZ_CP032509.1"/>
</dbReference>
<dbReference type="Proteomes" id="UP000268192">
    <property type="component" value="Chromosome"/>
</dbReference>
<organism evidence="1 2">
    <name type="scientific">Georhizobium profundi</name>
    <dbReference type="NCBI Taxonomy" id="2341112"/>
    <lineage>
        <taxon>Bacteria</taxon>
        <taxon>Pseudomonadati</taxon>
        <taxon>Pseudomonadota</taxon>
        <taxon>Alphaproteobacteria</taxon>
        <taxon>Hyphomicrobiales</taxon>
        <taxon>Rhizobiaceae</taxon>
        <taxon>Georhizobium</taxon>
    </lineage>
</organism>
<dbReference type="AlphaFoldDB" id="A0A3Q8XRI5"/>
<evidence type="ECO:0000313" key="1">
    <source>
        <dbReference type="EMBL" id="AZN73362.1"/>
    </source>
</evidence>
<reference evidence="1 2" key="1">
    <citation type="submission" date="2018-09" db="EMBL/GenBank/DDBJ databases">
        <title>Marinorhizobium profundi gen. nov., sp. nov., isolated from a deep-sea sediment sample from the New Britain Trench and proposal of Marinorhizobiaceae fam. nov. in the order Rhizobiales of the class Alphaproteobacteria.</title>
        <authorList>
            <person name="Cao J."/>
        </authorList>
    </citation>
    <scope>NUCLEOTIDE SEQUENCE [LARGE SCALE GENOMIC DNA]</scope>
    <source>
        <strain evidence="1 2">WS11</strain>
    </source>
</reference>
<dbReference type="KEGG" id="abaw:D5400_20565"/>
<proteinExistence type="predicted"/>
<dbReference type="EMBL" id="CP032509">
    <property type="protein sequence ID" value="AZN73362.1"/>
    <property type="molecule type" value="Genomic_DNA"/>
</dbReference>
<protein>
    <submittedName>
        <fullName evidence="1">Uncharacterized protein</fullName>
    </submittedName>
</protein>